<protein>
    <recommendedName>
        <fullName evidence="2">histidine kinase</fullName>
        <ecNumber evidence="2">2.7.13.3</ecNumber>
    </recommendedName>
</protein>
<dbReference type="InterPro" id="IPR003594">
    <property type="entry name" value="HATPase_dom"/>
</dbReference>
<keyword evidence="7" id="KW-0067">ATP-binding</keyword>
<dbReference type="InterPro" id="IPR000700">
    <property type="entry name" value="PAS-assoc_C"/>
</dbReference>
<dbReference type="SMART" id="SM00086">
    <property type="entry name" value="PAC"/>
    <property type="match status" value="3"/>
</dbReference>
<feature type="domain" description="PAC" evidence="13">
    <location>
        <begin position="442"/>
        <end position="494"/>
    </location>
</feature>
<dbReference type="EC" id="2.7.13.3" evidence="2"/>
<dbReference type="Pfam" id="PF13426">
    <property type="entry name" value="PAS_9"/>
    <property type="match status" value="1"/>
</dbReference>
<evidence type="ECO:0000259" key="12">
    <source>
        <dbReference type="PROSITE" id="PS50112"/>
    </source>
</evidence>
<evidence type="ECO:0000259" key="11">
    <source>
        <dbReference type="PROSITE" id="PS50109"/>
    </source>
</evidence>
<dbReference type="SMART" id="SM00388">
    <property type="entry name" value="HisKA"/>
    <property type="match status" value="1"/>
</dbReference>
<dbReference type="Gene3D" id="1.10.287.130">
    <property type="match status" value="1"/>
</dbReference>
<feature type="domain" description="PAS" evidence="12">
    <location>
        <begin position="369"/>
        <end position="439"/>
    </location>
</feature>
<dbReference type="Gene3D" id="3.30.450.20">
    <property type="entry name" value="PAS domain"/>
    <property type="match status" value="3"/>
</dbReference>
<dbReference type="PROSITE" id="PS50112">
    <property type="entry name" value="PAS"/>
    <property type="match status" value="3"/>
</dbReference>
<dbReference type="CDD" id="cd00082">
    <property type="entry name" value="HisKA"/>
    <property type="match status" value="1"/>
</dbReference>
<keyword evidence="10" id="KW-0812">Transmembrane</keyword>
<dbReference type="SUPFAM" id="SSF55785">
    <property type="entry name" value="PYP-like sensor domain (PAS domain)"/>
    <property type="match status" value="3"/>
</dbReference>
<dbReference type="PROSITE" id="PS50109">
    <property type="entry name" value="HIS_KIN"/>
    <property type="match status" value="1"/>
</dbReference>
<keyword evidence="3" id="KW-0597">Phosphoprotein</keyword>
<dbReference type="InterPro" id="IPR001610">
    <property type="entry name" value="PAC"/>
</dbReference>
<evidence type="ECO:0000313" key="15">
    <source>
        <dbReference type="Proteomes" id="UP000602284"/>
    </source>
</evidence>
<dbReference type="Gene3D" id="3.30.565.10">
    <property type="entry name" value="Histidine kinase-like ATPase, C-terminal domain"/>
    <property type="match status" value="1"/>
</dbReference>
<dbReference type="InterPro" id="IPR005467">
    <property type="entry name" value="His_kinase_dom"/>
</dbReference>
<feature type="domain" description="PAS" evidence="12">
    <location>
        <begin position="119"/>
        <end position="189"/>
    </location>
</feature>
<feature type="domain" description="PAC" evidence="13">
    <location>
        <begin position="316"/>
        <end position="368"/>
    </location>
</feature>
<comment type="caution">
    <text evidence="14">The sequence shown here is derived from an EMBL/GenBank/DDBJ whole genome shotgun (WGS) entry which is preliminary data.</text>
</comment>
<dbReference type="InterPro" id="IPR036097">
    <property type="entry name" value="HisK_dim/P_sf"/>
</dbReference>
<dbReference type="Pfam" id="PF02518">
    <property type="entry name" value="HATPase_c"/>
    <property type="match status" value="1"/>
</dbReference>
<dbReference type="PANTHER" id="PTHR43065">
    <property type="entry name" value="SENSOR HISTIDINE KINASE"/>
    <property type="match status" value="1"/>
</dbReference>
<dbReference type="RefSeq" id="WP_201634605.1">
    <property type="nucleotide sequence ID" value="NZ_JAEQNB010000003.1"/>
</dbReference>
<keyword evidence="10" id="KW-1133">Transmembrane helix</keyword>
<proteinExistence type="predicted"/>
<evidence type="ECO:0000256" key="1">
    <source>
        <dbReference type="ARBA" id="ARBA00000085"/>
    </source>
</evidence>
<feature type="coiled-coil region" evidence="9">
    <location>
        <begin position="73"/>
        <end position="100"/>
    </location>
</feature>
<dbReference type="InterPro" id="IPR004358">
    <property type="entry name" value="Sig_transdc_His_kin-like_C"/>
</dbReference>
<dbReference type="EMBL" id="JAEQNB010000003">
    <property type="protein sequence ID" value="MBL0387029.1"/>
    <property type="molecule type" value="Genomic_DNA"/>
</dbReference>
<evidence type="ECO:0000256" key="8">
    <source>
        <dbReference type="ARBA" id="ARBA00023012"/>
    </source>
</evidence>
<dbReference type="SMART" id="SM00387">
    <property type="entry name" value="HATPase_c"/>
    <property type="match status" value="1"/>
</dbReference>
<feature type="domain" description="PAS" evidence="12">
    <location>
        <begin position="243"/>
        <end position="312"/>
    </location>
</feature>
<keyword evidence="8" id="KW-0902">Two-component regulatory system</keyword>
<dbReference type="Pfam" id="PF08448">
    <property type="entry name" value="PAS_4"/>
    <property type="match status" value="1"/>
</dbReference>
<name>A0ABS1J9U5_9BACL</name>
<evidence type="ECO:0000259" key="13">
    <source>
        <dbReference type="PROSITE" id="PS50113"/>
    </source>
</evidence>
<dbReference type="InterPro" id="IPR035965">
    <property type="entry name" value="PAS-like_dom_sf"/>
</dbReference>
<dbReference type="InterPro" id="IPR013655">
    <property type="entry name" value="PAS_fold_3"/>
</dbReference>
<dbReference type="InterPro" id="IPR036890">
    <property type="entry name" value="HATPase_C_sf"/>
</dbReference>
<dbReference type="CDD" id="cd00130">
    <property type="entry name" value="PAS"/>
    <property type="match status" value="3"/>
</dbReference>
<organism evidence="14 15">
    <name type="scientific">Tumebacillus amylolyticus</name>
    <dbReference type="NCBI Taxonomy" id="2801339"/>
    <lineage>
        <taxon>Bacteria</taxon>
        <taxon>Bacillati</taxon>
        <taxon>Bacillota</taxon>
        <taxon>Bacilli</taxon>
        <taxon>Bacillales</taxon>
        <taxon>Alicyclobacillaceae</taxon>
        <taxon>Tumebacillus</taxon>
    </lineage>
</organism>
<dbReference type="InterPro" id="IPR013656">
    <property type="entry name" value="PAS_4"/>
</dbReference>
<dbReference type="Pfam" id="PF08447">
    <property type="entry name" value="PAS_3"/>
    <property type="match status" value="1"/>
</dbReference>
<reference evidence="14 15" key="1">
    <citation type="submission" date="2021-01" db="EMBL/GenBank/DDBJ databases">
        <title>Tumebacillus sp. strain ITR2 16S ribosomal RNA gene Genome sequencing and assembly.</title>
        <authorList>
            <person name="Kang M."/>
        </authorList>
    </citation>
    <scope>NUCLEOTIDE SEQUENCE [LARGE SCALE GENOMIC DNA]</scope>
    <source>
        <strain evidence="14 15">ITR2</strain>
    </source>
</reference>
<dbReference type="Pfam" id="PF00512">
    <property type="entry name" value="HisKA"/>
    <property type="match status" value="1"/>
</dbReference>
<evidence type="ECO:0000256" key="10">
    <source>
        <dbReference type="SAM" id="Phobius"/>
    </source>
</evidence>
<evidence type="ECO:0000256" key="2">
    <source>
        <dbReference type="ARBA" id="ARBA00012438"/>
    </source>
</evidence>
<dbReference type="PROSITE" id="PS50113">
    <property type="entry name" value="PAC"/>
    <property type="match status" value="3"/>
</dbReference>
<feature type="domain" description="PAC" evidence="13">
    <location>
        <begin position="191"/>
        <end position="242"/>
    </location>
</feature>
<dbReference type="InterPro" id="IPR000014">
    <property type="entry name" value="PAS"/>
</dbReference>
<sequence>MSENLNNGKVLKTRMVPFRSLALYMIIWGAGVVLFHEVTLWILIGEETFLSGLHLIPEIIFGLGSGLVAYGLLARQTVKIEQLKAALQESEEKFSEYIEDTQDARVRERNLTKRIFDESEQRYSSLFNTHPDLVFSCDLNGNFIEANATCVRVSGYSLDEALHQSFNQFIAPQDQQRVQDHFKLAVQGEAQNYRCWIVHRDGHHILLEVTNIPILVDDMIVGIYGIAKDITEEVHVQEEFAETKELLQSFFSSTTDAIYLIDNQGIVRKVNGAFEEIYGWSAEEIVGQPFQNLVPSERKDELGMLNHQLDKVGHLTDYETVRMRKDGSVFDVSITVSVIRDAHGNRVALAGIGRDITERKQAEATLREIEVRYRLIMDNTSDIIALYDSEFIIQYVSPRVKGIFGLTAEDYVGINNFDHIHPDDYDTMMDSLEELYATREPVRREFRQRHALGHYVWLDVQIMPVIDVKNDVIGLVVIARDNTERRRTEELLRKSDKLAVVGQLAAGVAHEIRNPLTSIKGFAQLMKNRLHDYNHYIEIMLSELDRIEFIMNEFLVLAKPQAVKFVKTDVHELLSDILALLETQAIINNVQIVTEFAENLPTITCETNRLKQVFINVMKNAIEAMPDGGTLRITTEQGGNELVRIRVMDDGCGIHPDRIPKLGEPFYTTKERGTGLGLMVSYKIIKDHQGDIRFKSLLGEGTSVEVELPVTQDSKNVLTVGDVG</sequence>
<keyword evidence="4" id="KW-0808">Transferase</keyword>
<keyword evidence="10" id="KW-0472">Membrane</keyword>
<feature type="domain" description="Histidine kinase" evidence="11">
    <location>
        <begin position="507"/>
        <end position="712"/>
    </location>
</feature>
<keyword evidence="6" id="KW-0418">Kinase</keyword>
<evidence type="ECO:0000256" key="9">
    <source>
        <dbReference type="SAM" id="Coils"/>
    </source>
</evidence>
<gene>
    <name evidence="14" type="ORF">JJB07_10240</name>
</gene>
<keyword evidence="5" id="KW-0547">Nucleotide-binding</keyword>
<dbReference type="SUPFAM" id="SSF55874">
    <property type="entry name" value="ATPase domain of HSP90 chaperone/DNA topoisomerase II/histidine kinase"/>
    <property type="match status" value="1"/>
</dbReference>
<keyword evidence="9" id="KW-0175">Coiled coil</keyword>
<dbReference type="Proteomes" id="UP000602284">
    <property type="component" value="Unassembled WGS sequence"/>
</dbReference>
<evidence type="ECO:0000256" key="5">
    <source>
        <dbReference type="ARBA" id="ARBA00022741"/>
    </source>
</evidence>
<dbReference type="SUPFAM" id="SSF47384">
    <property type="entry name" value="Homodimeric domain of signal transducing histidine kinase"/>
    <property type="match status" value="1"/>
</dbReference>
<feature type="transmembrane region" description="Helical" evidence="10">
    <location>
        <begin position="21"/>
        <end position="43"/>
    </location>
</feature>
<comment type="catalytic activity">
    <reaction evidence="1">
        <text>ATP + protein L-histidine = ADP + protein N-phospho-L-histidine.</text>
        <dbReference type="EC" id="2.7.13.3"/>
    </reaction>
</comment>
<evidence type="ECO:0000313" key="14">
    <source>
        <dbReference type="EMBL" id="MBL0387029.1"/>
    </source>
</evidence>
<dbReference type="InterPro" id="IPR003661">
    <property type="entry name" value="HisK_dim/P_dom"/>
</dbReference>
<evidence type="ECO:0000256" key="6">
    <source>
        <dbReference type="ARBA" id="ARBA00022777"/>
    </source>
</evidence>
<dbReference type="PRINTS" id="PR00344">
    <property type="entry name" value="BCTRLSENSOR"/>
</dbReference>
<accession>A0ABS1J9U5</accession>
<dbReference type="SMART" id="SM00091">
    <property type="entry name" value="PAS"/>
    <property type="match status" value="3"/>
</dbReference>
<keyword evidence="15" id="KW-1185">Reference proteome</keyword>
<evidence type="ECO:0000256" key="7">
    <source>
        <dbReference type="ARBA" id="ARBA00022840"/>
    </source>
</evidence>
<dbReference type="NCBIfam" id="TIGR00229">
    <property type="entry name" value="sensory_box"/>
    <property type="match status" value="3"/>
</dbReference>
<evidence type="ECO:0000256" key="3">
    <source>
        <dbReference type="ARBA" id="ARBA00022553"/>
    </source>
</evidence>
<evidence type="ECO:0000256" key="4">
    <source>
        <dbReference type="ARBA" id="ARBA00022679"/>
    </source>
</evidence>
<dbReference type="PANTHER" id="PTHR43065:SF34">
    <property type="entry name" value="SPORULATION KINASE A"/>
    <property type="match status" value="1"/>
</dbReference>